<comment type="caution">
    <text evidence="3">The sequence shown here is derived from an EMBL/GenBank/DDBJ whole genome shotgun (WGS) entry which is preliminary data.</text>
</comment>
<proteinExistence type="predicted"/>
<evidence type="ECO:0000313" key="4">
    <source>
        <dbReference type="Proteomes" id="UP000245590"/>
    </source>
</evidence>
<dbReference type="RefSeq" id="WP_109274229.1">
    <property type="nucleotide sequence ID" value="NZ_QFKX01000001.1"/>
</dbReference>
<evidence type="ECO:0000256" key="2">
    <source>
        <dbReference type="SAM" id="MobiDB-lite"/>
    </source>
</evidence>
<dbReference type="SUPFAM" id="SSF63817">
    <property type="entry name" value="Sortase"/>
    <property type="match status" value="1"/>
</dbReference>
<name>A0A2U2RNH5_9MICO</name>
<keyword evidence="1" id="KW-0378">Hydrolase</keyword>
<dbReference type="OrthoDB" id="525039at2"/>
<dbReference type="AlphaFoldDB" id="A0A2U2RNH5"/>
<sequence length="243" mass="25494">MSRTRKERRRGGRLWVTAASGALCVLGLVLVLIALQAQQPAPPQAPAAASATSSSPSPGSDASSTAPSRSTSPSADAPDRSTRDRSTPPKALPASEPTRVRVDHRDIDGSVFGIDLAKDGSLPTPSGARKDDAAWFEGSPTPGEAGPAVIEGHVTYSGEPSVFFELGAVRTGDRVTVDREDGRSATFEVYDVGRSPKHSFPTWAVYENTPGPELRMITCGGAVDASGRHSDNVIVFARMVDGR</sequence>
<gene>
    <name evidence="3" type="ORF">DEO23_01470</name>
</gene>
<organism evidence="3 4">
    <name type="scientific">Brachybacterium endophyticum</name>
    <dbReference type="NCBI Taxonomy" id="2182385"/>
    <lineage>
        <taxon>Bacteria</taxon>
        <taxon>Bacillati</taxon>
        <taxon>Actinomycetota</taxon>
        <taxon>Actinomycetes</taxon>
        <taxon>Micrococcales</taxon>
        <taxon>Dermabacteraceae</taxon>
        <taxon>Brachybacterium</taxon>
    </lineage>
</organism>
<dbReference type="Gene3D" id="2.40.260.10">
    <property type="entry name" value="Sortase"/>
    <property type="match status" value="1"/>
</dbReference>
<dbReference type="EMBL" id="QFKX01000001">
    <property type="protein sequence ID" value="PWH07345.1"/>
    <property type="molecule type" value="Genomic_DNA"/>
</dbReference>
<reference evidence="3 4" key="1">
    <citation type="submission" date="2018-05" db="EMBL/GenBank/DDBJ databases">
        <title>Brachybacterium sp. M1HQ-2T, whole genome shotgun sequence.</title>
        <authorList>
            <person name="Tuo L."/>
        </authorList>
    </citation>
    <scope>NUCLEOTIDE SEQUENCE [LARGE SCALE GENOMIC DNA]</scope>
    <source>
        <strain evidence="3 4">M1HQ-2</strain>
    </source>
</reference>
<evidence type="ECO:0000313" key="3">
    <source>
        <dbReference type="EMBL" id="PWH07345.1"/>
    </source>
</evidence>
<dbReference type="InterPro" id="IPR005754">
    <property type="entry name" value="Sortase"/>
</dbReference>
<feature type="compositionally biased region" description="Low complexity" evidence="2">
    <location>
        <begin position="46"/>
        <end position="76"/>
    </location>
</feature>
<dbReference type="Proteomes" id="UP000245590">
    <property type="component" value="Unassembled WGS sequence"/>
</dbReference>
<dbReference type="Pfam" id="PF04203">
    <property type="entry name" value="Sortase"/>
    <property type="match status" value="1"/>
</dbReference>
<dbReference type="InterPro" id="IPR023365">
    <property type="entry name" value="Sortase_dom-sf"/>
</dbReference>
<protein>
    <submittedName>
        <fullName evidence="3">Class F sortase</fullName>
    </submittedName>
</protein>
<evidence type="ECO:0000256" key="1">
    <source>
        <dbReference type="ARBA" id="ARBA00022801"/>
    </source>
</evidence>
<feature type="compositionally biased region" description="Basic and acidic residues" evidence="2">
    <location>
        <begin position="77"/>
        <end position="87"/>
    </location>
</feature>
<dbReference type="InterPro" id="IPR042001">
    <property type="entry name" value="Sortase_F"/>
</dbReference>
<dbReference type="GO" id="GO:0016787">
    <property type="term" value="F:hydrolase activity"/>
    <property type="evidence" value="ECO:0007669"/>
    <property type="project" value="UniProtKB-KW"/>
</dbReference>
<dbReference type="CDD" id="cd05829">
    <property type="entry name" value="Sortase_F"/>
    <property type="match status" value="1"/>
</dbReference>
<dbReference type="NCBIfam" id="NF033748">
    <property type="entry name" value="class_F_sortase"/>
    <property type="match status" value="1"/>
</dbReference>
<feature type="region of interest" description="Disordered" evidence="2">
    <location>
        <begin position="40"/>
        <end position="104"/>
    </location>
</feature>
<accession>A0A2U2RNH5</accession>
<keyword evidence="4" id="KW-1185">Reference proteome</keyword>